<keyword evidence="9" id="KW-1185">Reference proteome</keyword>
<dbReference type="SMART" id="SM00079">
    <property type="entry name" value="PBPe"/>
    <property type="match status" value="1"/>
</dbReference>
<comment type="similarity">
    <text evidence="2 4">Belongs to the bacterial solute-binding protein 3 family.</text>
</comment>
<evidence type="ECO:0000256" key="2">
    <source>
        <dbReference type="ARBA" id="ARBA00010333"/>
    </source>
</evidence>
<gene>
    <name evidence="8" type="ORF">SAMN02745753_03201</name>
</gene>
<organism evidence="8 9">
    <name type="scientific">Marinomonas polaris DSM 16579</name>
    <dbReference type="NCBI Taxonomy" id="1122206"/>
    <lineage>
        <taxon>Bacteria</taxon>
        <taxon>Pseudomonadati</taxon>
        <taxon>Pseudomonadota</taxon>
        <taxon>Gammaproteobacteria</taxon>
        <taxon>Oceanospirillales</taxon>
        <taxon>Oceanospirillaceae</taxon>
        <taxon>Marinomonas</taxon>
    </lineage>
</organism>
<dbReference type="AlphaFoldDB" id="A0A1M5GSP1"/>
<keyword evidence="3 5" id="KW-0732">Signal</keyword>
<dbReference type="EMBL" id="FQVF01000015">
    <property type="protein sequence ID" value="SHG06745.1"/>
    <property type="molecule type" value="Genomic_DNA"/>
</dbReference>
<evidence type="ECO:0000256" key="1">
    <source>
        <dbReference type="ARBA" id="ARBA00004196"/>
    </source>
</evidence>
<evidence type="ECO:0000259" key="6">
    <source>
        <dbReference type="SMART" id="SM00062"/>
    </source>
</evidence>
<dbReference type="SUPFAM" id="SSF53850">
    <property type="entry name" value="Periplasmic binding protein-like II"/>
    <property type="match status" value="1"/>
</dbReference>
<dbReference type="InterPro" id="IPR001320">
    <property type="entry name" value="Iontro_rcpt_C"/>
</dbReference>
<dbReference type="RefSeq" id="WP_072840676.1">
    <property type="nucleotide sequence ID" value="NZ_FQVF01000015.1"/>
</dbReference>
<protein>
    <submittedName>
        <fullName evidence="8">Amino acid ABC transporter substrate-binding protein, PAAT family</fullName>
    </submittedName>
</protein>
<dbReference type="SMART" id="SM00062">
    <property type="entry name" value="PBPb"/>
    <property type="match status" value="1"/>
</dbReference>
<evidence type="ECO:0000256" key="4">
    <source>
        <dbReference type="RuleBase" id="RU003744"/>
    </source>
</evidence>
<evidence type="ECO:0000313" key="8">
    <source>
        <dbReference type="EMBL" id="SHG06745.1"/>
    </source>
</evidence>
<dbReference type="CDD" id="cd13629">
    <property type="entry name" value="PBP2_Dsm1740"/>
    <property type="match status" value="1"/>
</dbReference>
<dbReference type="InterPro" id="IPR001638">
    <property type="entry name" value="Solute-binding_3/MltF_N"/>
</dbReference>
<dbReference type="STRING" id="1122206.SAMN02745753_03201"/>
<feature type="domain" description="Ionotropic glutamate receptor C-terminal" evidence="7">
    <location>
        <begin position="38"/>
        <end position="260"/>
    </location>
</feature>
<proteinExistence type="inferred from homology"/>
<dbReference type="Gene3D" id="3.40.190.10">
    <property type="entry name" value="Periplasmic binding protein-like II"/>
    <property type="match status" value="2"/>
</dbReference>
<reference evidence="9" key="1">
    <citation type="submission" date="2016-11" db="EMBL/GenBank/DDBJ databases">
        <authorList>
            <person name="Varghese N."/>
            <person name="Submissions S."/>
        </authorList>
    </citation>
    <scope>NUCLEOTIDE SEQUENCE [LARGE SCALE GENOMIC DNA]</scope>
    <source>
        <strain evidence="9">DSM 16579</strain>
    </source>
</reference>
<evidence type="ECO:0000259" key="7">
    <source>
        <dbReference type="SMART" id="SM00079"/>
    </source>
</evidence>
<feature type="domain" description="Solute-binding protein family 3/N-terminal" evidence="6">
    <location>
        <begin position="38"/>
        <end position="261"/>
    </location>
</feature>
<dbReference type="InterPro" id="IPR018313">
    <property type="entry name" value="SBP_3_CS"/>
</dbReference>
<dbReference type="PANTHER" id="PTHR35936:SF38">
    <property type="entry name" value="GLUTAMINE-BINDING PERIPLASMIC PROTEIN"/>
    <property type="match status" value="1"/>
</dbReference>
<dbReference type="Pfam" id="PF00497">
    <property type="entry name" value="SBP_bac_3"/>
    <property type="match status" value="1"/>
</dbReference>
<feature type="chain" id="PRO_5012499877" evidence="5">
    <location>
        <begin position="20"/>
        <end position="268"/>
    </location>
</feature>
<dbReference type="PROSITE" id="PS01039">
    <property type="entry name" value="SBP_BACTERIAL_3"/>
    <property type="match status" value="1"/>
</dbReference>
<dbReference type="Proteomes" id="UP000184517">
    <property type="component" value="Unassembled WGS sequence"/>
</dbReference>
<evidence type="ECO:0000313" key="9">
    <source>
        <dbReference type="Proteomes" id="UP000184517"/>
    </source>
</evidence>
<sequence length="268" mass="29872">MKKIFISALALCSATLASASDNDLWEKSTLNQVLNRGELRVCAEAGYMPFDMRDKKGDIVGFDVDIAKTMAKAMGVKLDIRNTAWDGIIPALLTDKCDIIISGMTITPERNLKVNFTDPYIVVGQTILLSPKLKGKVTNYRDLNDAKYTIATKLGATSDYAVKRYMSNAKLNLFETESEGVLEVVNGNADAFVYDLPYNAIYSAQNEGKVLHLDESFTYEPLGFAIRKGDPDFMNFLNNYLAQIKGDGTYDKIYQKWFASSSWISNVQ</sequence>
<comment type="subcellular location">
    <subcellularLocation>
        <location evidence="1">Cell envelope</location>
    </subcellularLocation>
</comment>
<evidence type="ECO:0000256" key="5">
    <source>
        <dbReference type="SAM" id="SignalP"/>
    </source>
</evidence>
<dbReference type="GO" id="GO:0015276">
    <property type="term" value="F:ligand-gated monoatomic ion channel activity"/>
    <property type="evidence" value="ECO:0007669"/>
    <property type="project" value="InterPro"/>
</dbReference>
<name>A0A1M5GSP1_9GAMM</name>
<dbReference type="PANTHER" id="PTHR35936">
    <property type="entry name" value="MEMBRANE-BOUND LYTIC MUREIN TRANSGLYCOSYLASE F"/>
    <property type="match status" value="1"/>
</dbReference>
<dbReference type="OrthoDB" id="9768183at2"/>
<evidence type="ECO:0000256" key="3">
    <source>
        <dbReference type="ARBA" id="ARBA00022729"/>
    </source>
</evidence>
<dbReference type="GO" id="GO:0016020">
    <property type="term" value="C:membrane"/>
    <property type="evidence" value="ECO:0007669"/>
    <property type="project" value="InterPro"/>
</dbReference>
<feature type="signal peptide" evidence="5">
    <location>
        <begin position="1"/>
        <end position="19"/>
    </location>
</feature>
<accession>A0A1M5GSP1</accession>
<dbReference type="GO" id="GO:0030313">
    <property type="term" value="C:cell envelope"/>
    <property type="evidence" value="ECO:0007669"/>
    <property type="project" value="UniProtKB-SubCell"/>
</dbReference>